<sequence>MTEAEMEVAEGLLPECLKAGDLRALPHAPLPELVIAERLQDELDSDDAGDPVAIEADVRKPVPLLEFPWGALELRMIEADEDTPAGLEATVYVYDTFENIDLLSCLSETLPGELVEYLSSSDDRAVISALPEDPDEDEGPEVVTFSSHSEGGWASGALIFWFDGELAPIEKQREQVGLSLGELMYNLGDLIRECIADINDPKAAAKHRWSPAWRVKGATNADAEILDRVAHKP</sequence>
<evidence type="ECO:0000313" key="1">
    <source>
        <dbReference type="EMBL" id="VWC78425.1"/>
    </source>
</evidence>
<protein>
    <submittedName>
        <fullName evidence="1">Uncharacterized protein</fullName>
    </submittedName>
</protein>
<dbReference type="Proteomes" id="UP000494110">
    <property type="component" value="Unassembled WGS sequence"/>
</dbReference>
<reference evidence="1 2" key="1">
    <citation type="submission" date="2019-09" db="EMBL/GenBank/DDBJ databases">
        <authorList>
            <person name="Depoorter E."/>
        </authorList>
    </citation>
    <scope>NUCLEOTIDE SEQUENCE [LARGE SCALE GENOMIC DNA]</scope>
    <source>
        <strain evidence="1">R-39750</strain>
    </source>
</reference>
<gene>
    <name evidence="1" type="ORF">BLA39750_01020</name>
</gene>
<dbReference type="AlphaFoldDB" id="A0A6P2VCG6"/>
<evidence type="ECO:0000313" key="2">
    <source>
        <dbReference type="Proteomes" id="UP000494110"/>
    </source>
</evidence>
<dbReference type="EMBL" id="CABVQN010000004">
    <property type="protein sequence ID" value="VWC78425.1"/>
    <property type="molecule type" value="Genomic_DNA"/>
</dbReference>
<dbReference type="RefSeq" id="WP_175011186.1">
    <property type="nucleotide sequence ID" value="NZ_CABVQN010000004.1"/>
</dbReference>
<proteinExistence type="predicted"/>
<organism evidence="1 2">
    <name type="scientific">Burkholderia lata (strain ATCC 17760 / DSM 23089 / LMG 22485 / NCIMB 9086 / R18194 / 383)</name>
    <dbReference type="NCBI Taxonomy" id="482957"/>
    <lineage>
        <taxon>Bacteria</taxon>
        <taxon>Pseudomonadati</taxon>
        <taxon>Pseudomonadota</taxon>
        <taxon>Betaproteobacteria</taxon>
        <taxon>Burkholderiales</taxon>
        <taxon>Burkholderiaceae</taxon>
        <taxon>Burkholderia</taxon>
        <taxon>Burkholderia cepacia complex</taxon>
    </lineage>
</organism>
<name>A0A6P2VCG6_BURL3</name>
<accession>A0A6P2VCG6</accession>